<accession>A0A834EQ31</accession>
<protein>
    <submittedName>
        <fullName evidence="2">Uncharacterized protein</fullName>
    </submittedName>
</protein>
<feature type="chain" id="PRO_5032473288" evidence="1">
    <location>
        <begin position="30"/>
        <end position="144"/>
    </location>
</feature>
<sequence>MVKDRVVGHMCLWRVCMLQCLLPFAQVSAEPLHANPLQVVPAVLPCSATPAPPPHPTTLPPICAGDLNWVQECRSSLRVSLTQTSLQSHWQEGKKRGTEGKRKGGTVAGWLWRDKQFFLTPATHTLVSKWWPCMHHGLEACKHI</sequence>
<keyword evidence="1" id="KW-0732">Signal</keyword>
<name>A0A834EQ31_9CHIR</name>
<gene>
    <name evidence="2" type="ORF">HJG60_009897</name>
</gene>
<dbReference type="AlphaFoldDB" id="A0A834EQ31"/>
<evidence type="ECO:0000313" key="2">
    <source>
        <dbReference type="EMBL" id="KAF6125456.1"/>
    </source>
</evidence>
<dbReference type="Proteomes" id="UP000664940">
    <property type="component" value="Unassembled WGS sequence"/>
</dbReference>
<comment type="caution">
    <text evidence="2">The sequence shown here is derived from an EMBL/GenBank/DDBJ whole genome shotgun (WGS) entry which is preliminary data.</text>
</comment>
<evidence type="ECO:0000256" key="1">
    <source>
        <dbReference type="SAM" id="SignalP"/>
    </source>
</evidence>
<organism evidence="2 3">
    <name type="scientific">Phyllostomus discolor</name>
    <name type="common">pale spear-nosed bat</name>
    <dbReference type="NCBI Taxonomy" id="89673"/>
    <lineage>
        <taxon>Eukaryota</taxon>
        <taxon>Metazoa</taxon>
        <taxon>Chordata</taxon>
        <taxon>Craniata</taxon>
        <taxon>Vertebrata</taxon>
        <taxon>Euteleostomi</taxon>
        <taxon>Mammalia</taxon>
        <taxon>Eutheria</taxon>
        <taxon>Laurasiatheria</taxon>
        <taxon>Chiroptera</taxon>
        <taxon>Yangochiroptera</taxon>
        <taxon>Phyllostomidae</taxon>
        <taxon>Phyllostominae</taxon>
        <taxon>Phyllostomus</taxon>
    </lineage>
</organism>
<feature type="signal peptide" evidence="1">
    <location>
        <begin position="1"/>
        <end position="29"/>
    </location>
</feature>
<reference evidence="2 3" key="1">
    <citation type="journal article" date="2020" name="Nature">
        <title>Six reference-quality genomes reveal evolution of bat adaptations.</title>
        <authorList>
            <person name="Jebb D."/>
            <person name="Huang Z."/>
            <person name="Pippel M."/>
            <person name="Hughes G.M."/>
            <person name="Lavrichenko K."/>
            <person name="Devanna P."/>
            <person name="Winkler S."/>
            <person name="Jermiin L.S."/>
            <person name="Skirmuntt E.C."/>
            <person name="Katzourakis A."/>
            <person name="Burkitt-Gray L."/>
            <person name="Ray D.A."/>
            <person name="Sullivan K.A.M."/>
            <person name="Roscito J.G."/>
            <person name="Kirilenko B.M."/>
            <person name="Davalos L.M."/>
            <person name="Corthals A.P."/>
            <person name="Power M.L."/>
            <person name="Jones G."/>
            <person name="Ransome R.D."/>
            <person name="Dechmann D.K.N."/>
            <person name="Locatelli A.G."/>
            <person name="Puechmaille S.J."/>
            <person name="Fedrigo O."/>
            <person name="Jarvis E.D."/>
            <person name="Hiller M."/>
            <person name="Vernes S.C."/>
            <person name="Myers E.W."/>
            <person name="Teeling E.C."/>
        </authorList>
    </citation>
    <scope>NUCLEOTIDE SEQUENCE [LARGE SCALE GENOMIC DNA]</scope>
    <source>
        <strain evidence="2">Bat1K_MPI-CBG_1</strain>
    </source>
</reference>
<dbReference type="EMBL" id="JABVXQ010000002">
    <property type="protein sequence ID" value="KAF6125456.1"/>
    <property type="molecule type" value="Genomic_DNA"/>
</dbReference>
<evidence type="ECO:0000313" key="3">
    <source>
        <dbReference type="Proteomes" id="UP000664940"/>
    </source>
</evidence>
<proteinExistence type="predicted"/>